<dbReference type="AlphaFoldDB" id="A0AAW9CW31"/>
<accession>A0AAW9CW31</accession>
<name>A0AAW9CW31_BURTH</name>
<evidence type="ECO:0000313" key="2">
    <source>
        <dbReference type="Proteomes" id="UP001272137"/>
    </source>
</evidence>
<sequence length="67" mass="7408">MRDCDILLRLSPGARRASAEAALEREFDGSARARRYNRDLAAVAPHHGRPARLSGNFDAAMMLRSGR</sequence>
<organism evidence="1 2">
    <name type="scientific">Burkholderia thailandensis</name>
    <dbReference type="NCBI Taxonomy" id="57975"/>
    <lineage>
        <taxon>Bacteria</taxon>
        <taxon>Pseudomonadati</taxon>
        <taxon>Pseudomonadota</taxon>
        <taxon>Betaproteobacteria</taxon>
        <taxon>Burkholderiales</taxon>
        <taxon>Burkholderiaceae</taxon>
        <taxon>Burkholderia</taxon>
        <taxon>pseudomallei group</taxon>
    </lineage>
</organism>
<evidence type="ECO:0000313" key="1">
    <source>
        <dbReference type="EMBL" id="MDW9254855.1"/>
    </source>
</evidence>
<comment type="caution">
    <text evidence="1">The sequence shown here is derived from an EMBL/GenBank/DDBJ whole genome shotgun (WGS) entry which is preliminary data.</text>
</comment>
<gene>
    <name evidence="1" type="ORF">C7S16_1466</name>
</gene>
<reference evidence="1" key="1">
    <citation type="submission" date="2018-08" db="EMBL/GenBank/DDBJ databases">
        <title>Identification of Burkholderia cepacia strains that express a Burkholderia pseudomallei-like capsular polysaccharide.</title>
        <authorList>
            <person name="Burtnick M.N."/>
            <person name="Vongsouvath M."/>
            <person name="Newton P."/>
            <person name="Wuthiekanun V."/>
            <person name="Limmathurotsakul D."/>
            <person name="Brett P.J."/>
            <person name="Chantratita N."/>
            <person name="Dance D.A."/>
        </authorList>
    </citation>
    <scope>NUCLEOTIDE SEQUENCE</scope>
    <source>
        <strain evidence="1">SBXCC001</strain>
    </source>
</reference>
<protein>
    <submittedName>
        <fullName evidence="1">Glutathione S-transferase domain protein</fullName>
    </submittedName>
</protein>
<dbReference type="EMBL" id="QXCT01000002">
    <property type="protein sequence ID" value="MDW9254855.1"/>
    <property type="molecule type" value="Genomic_DNA"/>
</dbReference>
<dbReference type="Proteomes" id="UP001272137">
    <property type="component" value="Unassembled WGS sequence"/>
</dbReference>
<proteinExistence type="predicted"/>